<keyword evidence="2" id="KW-1185">Reference proteome</keyword>
<proteinExistence type="predicted"/>
<dbReference type="Proteomes" id="UP000002019">
    <property type="component" value="Chromosome"/>
</dbReference>
<evidence type="ECO:0000313" key="2">
    <source>
        <dbReference type="Proteomes" id="UP000002019"/>
    </source>
</evidence>
<protein>
    <submittedName>
        <fullName evidence="1">Uncharacterized protein</fullName>
    </submittedName>
</protein>
<dbReference type="STRING" id="459349.CLOAM1873"/>
<organism evidence="1 2">
    <name type="scientific">Cloacimonas acidaminovorans (strain Evry)</name>
    <dbReference type="NCBI Taxonomy" id="459349"/>
    <lineage>
        <taxon>Bacteria</taxon>
        <taxon>Pseudomonadati</taxon>
        <taxon>Candidatus Cloacimonadota</taxon>
        <taxon>Candidatus Cloacimonadia</taxon>
        <taxon>Candidatus Cloacimonadales</taxon>
        <taxon>Candidatus Cloacimonadaceae</taxon>
        <taxon>Candidatus Cloacimonas</taxon>
    </lineage>
</organism>
<name>B0VJL5_CLOAI</name>
<dbReference type="EMBL" id="CU466930">
    <property type="protein sequence ID" value="CAO81700.1"/>
    <property type="molecule type" value="Genomic_DNA"/>
</dbReference>
<dbReference type="AlphaFoldDB" id="B0VJL5"/>
<dbReference type="KEGG" id="caci:CLOAM1873"/>
<accession>B0VJL5</accession>
<sequence length="55" mass="6471">MKQKHTLNINSLCASCYEKCKQKDLVLIITCPFYDPFPVQLELKFKGLRKKPKNK</sequence>
<dbReference type="HOGENOM" id="CLU_3023800_0_0_0"/>
<gene>
    <name evidence="1" type="ordered locus">CLOAM1873</name>
</gene>
<dbReference type="RefSeq" id="WP_015425558.1">
    <property type="nucleotide sequence ID" value="NC_020449.1"/>
</dbReference>
<reference evidence="1 2" key="1">
    <citation type="journal article" date="2008" name="J. Bacteriol.">
        <title>'Candidatus Cloacamonas acidaminovorans': genome sequence reconstruction provides a first glimpse of a new bacterial division.</title>
        <authorList>
            <person name="Pelletier E."/>
            <person name="Kreimeyer A."/>
            <person name="Bocs S."/>
            <person name="Rouy Z."/>
            <person name="Gyapay G."/>
            <person name="Chouari R."/>
            <person name="Riviere D."/>
            <person name="Ganesan A."/>
            <person name="Daegelen P."/>
            <person name="Sghir A."/>
            <person name="Cohen G.N."/>
            <person name="Medigue C."/>
            <person name="Weissenbach J."/>
            <person name="Le Paslier D."/>
        </authorList>
    </citation>
    <scope>NUCLEOTIDE SEQUENCE [LARGE SCALE GENOMIC DNA]</scope>
    <source>
        <strain evidence="2">Evry</strain>
    </source>
</reference>
<evidence type="ECO:0000313" key="1">
    <source>
        <dbReference type="EMBL" id="CAO81700.1"/>
    </source>
</evidence>